<accession>A0ACC3SDS5</accession>
<proteinExistence type="predicted"/>
<gene>
    <name evidence="1" type="ORF">M8818_003774</name>
</gene>
<protein>
    <submittedName>
        <fullName evidence="1">Uncharacterized protein</fullName>
    </submittedName>
</protein>
<name>A0ACC3SDS5_9PEZI</name>
<dbReference type="EMBL" id="JAMKPW020000017">
    <property type="protein sequence ID" value="KAK8209079.1"/>
    <property type="molecule type" value="Genomic_DNA"/>
</dbReference>
<keyword evidence="2" id="KW-1185">Reference proteome</keyword>
<organism evidence="1 2">
    <name type="scientific">Zalaria obscura</name>
    <dbReference type="NCBI Taxonomy" id="2024903"/>
    <lineage>
        <taxon>Eukaryota</taxon>
        <taxon>Fungi</taxon>
        <taxon>Dikarya</taxon>
        <taxon>Ascomycota</taxon>
        <taxon>Pezizomycotina</taxon>
        <taxon>Dothideomycetes</taxon>
        <taxon>Dothideomycetidae</taxon>
        <taxon>Dothideales</taxon>
        <taxon>Zalariaceae</taxon>
        <taxon>Zalaria</taxon>
    </lineage>
</organism>
<comment type="caution">
    <text evidence="1">The sequence shown here is derived from an EMBL/GenBank/DDBJ whole genome shotgun (WGS) entry which is preliminary data.</text>
</comment>
<evidence type="ECO:0000313" key="1">
    <source>
        <dbReference type="EMBL" id="KAK8209079.1"/>
    </source>
</evidence>
<reference evidence="1" key="1">
    <citation type="submission" date="2024-02" db="EMBL/GenBank/DDBJ databases">
        <title>Metagenome Assembled Genome of Zalaria obscura JY119.</title>
        <authorList>
            <person name="Vighnesh L."/>
            <person name="Jagadeeshwari U."/>
            <person name="Venkata Ramana C."/>
            <person name="Sasikala C."/>
        </authorList>
    </citation>
    <scope>NUCLEOTIDE SEQUENCE</scope>
    <source>
        <strain evidence="1">JY119</strain>
    </source>
</reference>
<sequence length="132" mass="14221">MAKGKPGEDVSGVGYSTGGLVGWYSFAPFFLMSRGRTVHDGSAPSCIDPKLMIESEGETLNAKGGELLSLSSVDGLVMETIGVTSLVISSDFSRFGRLGILSREESRERLPARYVGDEAKRELSVFVELPWS</sequence>
<evidence type="ECO:0000313" key="2">
    <source>
        <dbReference type="Proteomes" id="UP001320706"/>
    </source>
</evidence>
<dbReference type="Proteomes" id="UP001320706">
    <property type="component" value="Unassembled WGS sequence"/>
</dbReference>